<name>A0A9Q3D9X3_9BASI</name>
<dbReference type="EMBL" id="AVOT02014486">
    <property type="protein sequence ID" value="MBW0497958.1"/>
    <property type="molecule type" value="Genomic_DNA"/>
</dbReference>
<dbReference type="PANTHER" id="PTHR11439:SF463">
    <property type="entry name" value="REVERSE TRANSCRIPTASE TY1_COPIA-TYPE DOMAIN-CONTAINING PROTEIN"/>
    <property type="match status" value="1"/>
</dbReference>
<evidence type="ECO:0000256" key="1">
    <source>
        <dbReference type="SAM" id="MobiDB-lite"/>
    </source>
</evidence>
<dbReference type="OrthoDB" id="446335at2759"/>
<dbReference type="AlphaFoldDB" id="A0A9Q3D9X3"/>
<feature type="region of interest" description="Disordered" evidence="1">
    <location>
        <begin position="292"/>
        <end position="316"/>
    </location>
</feature>
<sequence length="316" mass="36013">MLGVKISHCDDFISLYQQHFIESLLRLYSMDKCKPVGTPLPHQAHMGPASEDELEKLKALKVSYWSAIGRINYLRTVTRPDLLHTVSSLSQFLENPGMKHWHNFLHVLKYLRGTENMGLVYSLNSEEGIRAYSDTDWRNCQETHRSVTGFLVTFKGNLAIWNTRKQPTVSLSTTAAEYKALCDLTSEIVWFWHWCQECSLFETTRPIPVHEDNQSCISTVEGKSNLNQKRMKHIKIQFHFIKEVVKNSTIPLIYTPTNLMLVDFLTNSMNCLSLSHSLDSLGILHLSVKGGVENNDQDQPDLQPATPKTPTATPPQ</sequence>
<dbReference type="PANTHER" id="PTHR11439">
    <property type="entry name" value="GAG-POL-RELATED RETROTRANSPOSON"/>
    <property type="match status" value="1"/>
</dbReference>
<evidence type="ECO:0000313" key="3">
    <source>
        <dbReference type="Proteomes" id="UP000765509"/>
    </source>
</evidence>
<dbReference type="Proteomes" id="UP000765509">
    <property type="component" value="Unassembled WGS sequence"/>
</dbReference>
<accession>A0A9Q3D9X3</accession>
<organism evidence="2 3">
    <name type="scientific">Austropuccinia psidii MF-1</name>
    <dbReference type="NCBI Taxonomy" id="1389203"/>
    <lineage>
        <taxon>Eukaryota</taxon>
        <taxon>Fungi</taxon>
        <taxon>Dikarya</taxon>
        <taxon>Basidiomycota</taxon>
        <taxon>Pucciniomycotina</taxon>
        <taxon>Pucciniomycetes</taxon>
        <taxon>Pucciniales</taxon>
        <taxon>Sphaerophragmiaceae</taxon>
        <taxon>Austropuccinia</taxon>
    </lineage>
</organism>
<keyword evidence="3" id="KW-1185">Reference proteome</keyword>
<reference evidence="2" key="1">
    <citation type="submission" date="2021-03" db="EMBL/GenBank/DDBJ databases">
        <title>Draft genome sequence of rust myrtle Austropuccinia psidii MF-1, a brazilian biotype.</title>
        <authorList>
            <person name="Quecine M.C."/>
            <person name="Pachon D.M.R."/>
            <person name="Bonatelli M.L."/>
            <person name="Correr F.H."/>
            <person name="Franceschini L.M."/>
            <person name="Leite T.F."/>
            <person name="Margarido G.R.A."/>
            <person name="Almeida C.A."/>
            <person name="Ferrarezi J.A."/>
            <person name="Labate C.A."/>
        </authorList>
    </citation>
    <scope>NUCLEOTIDE SEQUENCE</scope>
    <source>
        <strain evidence="2">MF-1</strain>
    </source>
</reference>
<evidence type="ECO:0008006" key="4">
    <source>
        <dbReference type="Google" id="ProtNLM"/>
    </source>
</evidence>
<dbReference type="CDD" id="cd09272">
    <property type="entry name" value="RNase_HI_RT_Ty1"/>
    <property type="match status" value="1"/>
</dbReference>
<gene>
    <name evidence="2" type="ORF">O181_037673</name>
</gene>
<evidence type="ECO:0000313" key="2">
    <source>
        <dbReference type="EMBL" id="MBW0497958.1"/>
    </source>
</evidence>
<comment type="caution">
    <text evidence="2">The sequence shown here is derived from an EMBL/GenBank/DDBJ whole genome shotgun (WGS) entry which is preliminary data.</text>
</comment>
<protein>
    <recommendedName>
        <fullName evidence="4">Reverse transcriptase Ty1/copia-type domain-containing protein</fullName>
    </recommendedName>
</protein>
<proteinExistence type="predicted"/>
<feature type="compositionally biased region" description="Low complexity" evidence="1">
    <location>
        <begin position="304"/>
        <end position="316"/>
    </location>
</feature>